<reference evidence="4" key="2">
    <citation type="submission" date="2025-08" db="UniProtKB">
        <authorList>
            <consortium name="RefSeq"/>
        </authorList>
    </citation>
    <scope>IDENTIFICATION</scope>
    <source>
        <tissue evidence="4">Leaf</tissue>
    </source>
</reference>
<keyword evidence="3" id="KW-1185">Reference proteome</keyword>
<feature type="transmembrane region" description="Helical" evidence="2">
    <location>
        <begin position="247"/>
        <end position="266"/>
    </location>
</feature>
<keyword evidence="2" id="KW-0812">Transmembrane</keyword>
<accession>A0A9R0JWE6</accession>
<name>A0A9R0JWE6_SPIOL</name>
<dbReference type="Proteomes" id="UP000813463">
    <property type="component" value="Chromosome 4"/>
</dbReference>
<proteinExistence type="predicted"/>
<gene>
    <name evidence="4" type="primary">LOC110788703</name>
</gene>
<dbReference type="PANTHER" id="PTHR31963">
    <property type="entry name" value="RAS GUANINE NUCLEOTIDE EXCHANGE FACTOR K"/>
    <property type="match status" value="1"/>
</dbReference>
<feature type="region of interest" description="Disordered" evidence="1">
    <location>
        <begin position="340"/>
        <end position="365"/>
    </location>
</feature>
<evidence type="ECO:0000256" key="2">
    <source>
        <dbReference type="SAM" id="Phobius"/>
    </source>
</evidence>
<keyword evidence="2" id="KW-0472">Membrane</keyword>
<feature type="transmembrane region" description="Helical" evidence="2">
    <location>
        <begin position="44"/>
        <end position="64"/>
    </location>
</feature>
<dbReference type="AlphaFoldDB" id="A0A9R0JWE6"/>
<feature type="compositionally biased region" description="Acidic residues" evidence="1">
    <location>
        <begin position="354"/>
        <end position="365"/>
    </location>
</feature>
<reference evidence="3" key="1">
    <citation type="journal article" date="2021" name="Nat. Commun.">
        <title>Genomic analyses provide insights into spinach domestication and the genetic basis of agronomic traits.</title>
        <authorList>
            <person name="Cai X."/>
            <person name="Sun X."/>
            <person name="Xu C."/>
            <person name="Sun H."/>
            <person name="Wang X."/>
            <person name="Ge C."/>
            <person name="Zhang Z."/>
            <person name="Wang Q."/>
            <person name="Fei Z."/>
            <person name="Jiao C."/>
            <person name="Wang Q."/>
        </authorList>
    </citation>
    <scope>NUCLEOTIDE SEQUENCE [LARGE SCALE GENOMIC DNA]</scope>
    <source>
        <strain evidence="3">cv. Varoflay</strain>
    </source>
</reference>
<sequence length="432" mass="49168">MGEEETLISIHPNKTYKRSISHANDELYGVRSFLRYMCVDQSTLFTSILSWSIFFIFAILVPIVSHFYLSCPSCDAKHYQPYDAVVQLSLSGIATLSFLCLSKFVRKFGVRRFLFLDKLVRESNSVRSHYIAQLDRSLNILCIFTLPCFVAECTYKVWWYASGASKIPFLGNAVLSDIVACSLELISWIYRTLVFFLVCILFRLICYLQILRLKDFATVFEVDSDVTSILVEHLRIRRHLRIISHRYRAFILCSLILITLTQLTFLLLTTKPNAEVSIFRTGELALCSMTLLAGLMIILRSATKITHKAQAITALSAKWHVCATIDSFVTSETELPGTHNISHAGGFDPNLNSDSDDAGSEEDDVDSTKFLPAYAYSTISFQKRHALVTYFERNRAGITLYGFMLDRTWLQLIFGVELSLVLFLLKQTIHVI</sequence>
<evidence type="ECO:0000313" key="4">
    <source>
        <dbReference type="RefSeq" id="XP_021849038.2"/>
    </source>
</evidence>
<feature type="transmembrane region" description="Helical" evidence="2">
    <location>
        <begin position="138"/>
        <end position="161"/>
    </location>
</feature>
<dbReference type="Pfam" id="PF12056">
    <property type="entry name" value="DUF3537"/>
    <property type="match status" value="1"/>
</dbReference>
<dbReference type="GeneID" id="110788703"/>
<dbReference type="KEGG" id="soe:110788703"/>
<organism evidence="3 4">
    <name type="scientific">Spinacia oleracea</name>
    <name type="common">Spinach</name>
    <dbReference type="NCBI Taxonomy" id="3562"/>
    <lineage>
        <taxon>Eukaryota</taxon>
        <taxon>Viridiplantae</taxon>
        <taxon>Streptophyta</taxon>
        <taxon>Embryophyta</taxon>
        <taxon>Tracheophyta</taxon>
        <taxon>Spermatophyta</taxon>
        <taxon>Magnoliopsida</taxon>
        <taxon>eudicotyledons</taxon>
        <taxon>Gunneridae</taxon>
        <taxon>Pentapetalae</taxon>
        <taxon>Caryophyllales</taxon>
        <taxon>Chenopodiaceae</taxon>
        <taxon>Chenopodioideae</taxon>
        <taxon>Anserineae</taxon>
        <taxon>Spinacia</taxon>
    </lineage>
</organism>
<keyword evidence="2" id="KW-1133">Transmembrane helix</keyword>
<feature type="transmembrane region" description="Helical" evidence="2">
    <location>
        <begin position="188"/>
        <end position="206"/>
    </location>
</feature>
<evidence type="ECO:0000313" key="3">
    <source>
        <dbReference type="Proteomes" id="UP000813463"/>
    </source>
</evidence>
<dbReference type="RefSeq" id="XP_021849038.2">
    <property type="nucleotide sequence ID" value="XM_021993346.2"/>
</dbReference>
<dbReference type="InterPro" id="IPR021924">
    <property type="entry name" value="DUF3537"/>
</dbReference>
<evidence type="ECO:0000256" key="1">
    <source>
        <dbReference type="SAM" id="MobiDB-lite"/>
    </source>
</evidence>
<protein>
    <submittedName>
        <fullName evidence="4">Uncharacterized protein isoform X1</fullName>
    </submittedName>
</protein>
<dbReference type="PANTHER" id="PTHR31963:SF16">
    <property type="entry name" value="OS06G0635200 PROTEIN"/>
    <property type="match status" value="1"/>
</dbReference>
<feature type="transmembrane region" description="Helical" evidence="2">
    <location>
        <begin position="278"/>
        <end position="299"/>
    </location>
</feature>
<feature type="transmembrane region" description="Helical" evidence="2">
    <location>
        <begin position="84"/>
        <end position="105"/>
    </location>
</feature>